<protein>
    <recommendedName>
        <fullName evidence="5">DUF1835 domain-containing protein</fullName>
    </recommendedName>
</protein>
<comment type="caution">
    <text evidence="3">The sequence shown here is derived from an EMBL/GenBank/DDBJ whole genome shotgun (WGS) entry which is preliminary data.</text>
</comment>
<dbReference type="Pfam" id="PF08874">
    <property type="entry name" value="DUF1835"/>
    <property type="match status" value="1"/>
</dbReference>
<dbReference type="AlphaFoldDB" id="A0AAP1H602"/>
<evidence type="ECO:0000313" key="4">
    <source>
        <dbReference type="Proteomes" id="UP000076442"/>
    </source>
</evidence>
<evidence type="ECO:0000259" key="2">
    <source>
        <dbReference type="Pfam" id="PF12395"/>
    </source>
</evidence>
<dbReference type="RefSeq" id="WP_042977385.1">
    <property type="nucleotide sequence ID" value="NZ_JXHR01000028.1"/>
</dbReference>
<evidence type="ECO:0008006" key="5">
    <source>
        <dbReference type="Google" id="ProtNLM"/>
    </source>
</evidence>
<dbReference type="EMBL" id="LJZV01000032">
    <property type="protein sequence ID" value="KZD87325.1"/>
    <property type="molecule type" value="Genomic_DNA"/>
</dbReference>
<gene>
    <name evidence="3" type="ORF">B4122_4549</name>
</gene>
<dbReference type="InterPro" id="IPR014973">
    <property type="entry name" value="DUF1835"/>
</dbReference>
<dbReference type="Pfam" id="PF12395">
    <property type="entry name" value="DUF3658"/>
    <property type="match status" value="1"/>
</dbReference>
<evidence type="ECO:0000259" key="1">
    <source>
        <dbReference type="Pfam" id="PF08874"/>
    </source>
</evidence>
<evidence type="ECO:0000313" key="3">
    <source>
        <dbReference type="EMBL" id="KZD87325.1"/>
    </source>
</evidence>
<feature type="domain" description="DUF1835" evidence="1">
    <location>
        <begin position="2"/>
        <end position="124"/>
    </location>
</feature>
<sequence length="276" mass="32305">MIHILFGASASGSLKYVLREMGLDKKDKVISFWDTFSIGPVWQLNEENGKEARLEWMKKIVTDEYDEFLDYKKKFERATNQINSIPEGVHIIIWTSDNAHEQTGLRYVIHLLKGKNVDISLINTTAEYEELFQVKKVKYTPLHSGEIPPEKLQIIYDKGYGKSLTDHDREDLEKQWMSLSGSHETLRIWRNGRIQSVPEDYYDQFIIQRAKYLHRKPKLNELIKSARLIGDVLGHLEQYVGDSFLEYRLRKLIDAGVFESEGSLEAMRFYSVRLKK</sequence>
<feature type="domain" description="DUF3658" evidence="2">
    <location>
        <begin position="162"/>
        <end position="270"/>
    </location>
</feature>
<dbReference type="InterPro" id="IPR022123">
    <property type="entry name" value="DUF3658"/>
</dbReference>
<reference evidence="3 4" key="1">
    <citation type="submission" date="2015-09" db="EMBL/GenBank/DDBJ databases">
        <title>Spore heat resistance.</title>
        <authorList>
            <person name="Boekhorst J."/>
            <person name="Berendsen E.M."/>
            <person name="Wells-Bennik M.H."/>
            <person name="Kuipers O.P."/>
        </authorList>
    </citation>
    <scope>NUCLEOTIDE SEQUENCE [LARGE SCALE GENOMIC DNA]</scope>
    <source>
        <strain evidence="3 4">B4122</strain>
    </source>
</reference>
<proteinExistence type="predicted"/>
<accession>A0AAP1H602</accession>
<organism evidence="3 4">
    <name type="scientific">Bacillus subtilis</name>
    <dbReference type="NCBI Taxonomy" id="1423"/>
    <lineage>
        <taxon>Bacteria</taxon>
        <taxon>Bacillati</taxon>
        <taxon>Bacillota</taxon>
        <taxon>Bacilli</taxon>
        <taxon>Bacillales</taxon>
        <taxon>Bacillaceae</taxon>
        <taxon>Bacillus</taxon>
    </lineage>
</organism>
<dbReference type="Proteomes" id="UP000076442">
    <property type="component" value="Unassembled WGS sequence"/>
</dbReference>
<name>A0AAP1H602_BACIU</name>